<evidence type="ECO:0000313" key="10">
    <source>
        <dbReference type="Proteomes" id="UP000317935"/>
    </source>
</evidence>
<dbReference type="GO" id="GO:0003998">
    <property type="term" value="F:acylphosphatase activity"/>
    <property type="evidence" value="ECO:0007669"/>
    <property type="project" value="UniProtKB-EC"/>
</dbReference>
<dbReference type="Proteomes" id="UP000317935">
    <property type="component" value="Chromosome"/>
</dbReference>
<evidence type="ECO:0000256" key="1">
    <source>
        <dbReference type="ARBA" id="ARBA00004711"/>
    </source>
</evidence>
<dbReference type="InterPro" id="IPR036046">
    <property type="entry name" value="Acylphosphatase-like_dom_sf"/>
</dbReference>
<dbReference type="Pfam" id="PF17788">
    <property type="entry name" value="HypF_C"/>
    <property type="match status" value="1"/>
</dbReference>
<dbReference type="Gene3D" id="3.90.870.50">
    <property type="match status" value="1"/>
</dbReference>
<comment type="catalytic activity">
    <reaction evidence="8">
        <text>an acyl phosphate + H2O = a carboxylate + phosphate + H(+)</text>
        <dbReference type="Rhea" id="RHEA:14965"/>
        <dbReference type="ChEBI" id="CHEBI:15377"/>
        <dbReference type="ChEBI" id="CHEBI:15378"/>
        <dbReference type="ChEBI" id="CHEBI:29067"/>
        <dbReference type="ChEBI" id="CHEBI:43474"/>
        <dbReference type="ChEBI" id="CHEBI:59918"/>
        <dbReference type="EC" id="3.6.1.7"/>
    </reaction>
</comment>
<dbReference type="GO" id="GO:0008270">
    <property type="term" value="F:zinc ion binding"/>
    <property type="evidence" value="ECO:0007669"/>
    <property type="project" value="UniProtKB-KW"/>
</dbReference>
<dbReference type="AlphaFoldDB" id="A0A6J4CY80"/>
<keyword evidence="6" id="KW-0862">Zinc</keyword>
<dbReference type="GO" id="GO:0003725">
    <property type="term" value="F:double-stranded RNA binding"/>
    <property type="evidence" value="ECO:0007669"/>
    <property type="project" value="InterPro"/>
</dbReference>
<dbReference type="Gene3D" id="3.30.420.40">
    <property type="match status" value="1"/>
</dbReference>
<evidence type="ECO:0000256" key="6">
    <source>
        <dbReference type="ARBA" id="ARBA00022833"/>
    </source>
</evidence>
<dbReference type="InterPro" id="IPR017945">
    <property type="entry name" value="DHBP_synth_RibB-like_a/b_dom"/>
</dbReference>
<keyword evidence="8" id="KW-0378">Hydrolase</keyword>
<feature type="active site" evidence="8">
    <location>
        <position position="35"/>
    </location>
</feature>
<protein>
    <recommendedName>
        <fullName evidence="8">acylphosphatase</fullName>
        <ecNumber evidence="8">3.6.1.7</ecNumber>
    </recommendedName>
</protein>
<dbReference type="NCBIfam" id="TIGR00143">
    <property type="entry name" value="hypF"/>
    <property type="match status" value="1"/>
</dbReference>
<dbReference type="PROSITE" id="PS51160">
    <property type="entry name" value="ACYLPHOSPHATASE_3"/>
    <property type="match status" value="1"/>
</dbReference>
<evidence type="ECO:0000256" key="5">
    <source>
        <dbReference type="ARBA" id="ARBA00022771"/>
    </source>
</evidence>
<dbReference type="GO" id="GO:0051604">
    <property type="term" value="P:protein maturation"/>
    <property type="evidence" value="ECO:0007669"/>
    <property type="project" value="TreeGrafter"/>
</dbReference>
<reference evidence="9 10" key="1">
    <citation type="submission" date="2019-06" db="EMBL/GenBank/DDBJ databases">
        <title>Complete genome sequence of Helicobacter suis SNTW101c.</title>
        <authorList>
            <person name="Rimbara E."/>
            <person name="Suzuki M."/>
            <person name="Matsui H."/>
            <person name="Nakamura M."/>
            <person name="Mori S."/>
            <person name="Shibayama K."/>
        </authorList>
    </citation>
    <scope>NUCLEOTIDE SEQUENCE [LARGE SCALE GENOMIC DNA]</scope>
    <source>
        <strain evidence="9 10">SNTW101c</strain>
    </source>
</reference>
<feature type="active site" evidence="8">
    <location>
        <position position="17"/>
    </location>
</feature>
<dbReference type="EMBL" id="AP019774">
    <property type="protein sequence ID" value="BCD70331.1"/>
    <property type="molecule type" value="Genomic_DNA"/>
</dbReference>
<keyword evidence="4" id="KW-0479">Metal-binding</keyword>
<dbReference type="PROSITE" id="PS00150">
    <property type="entry name" value="ACYLPHOSPHATASE_1"/>
    <property type="match status" value="1"/>
</dbReference>
<dbReference type="Pfam" id="PF01300">
    <property type="entry name" value="Sua5_yciO_yrdC"/>
    <property type="match status" value="1"/>
</dbReference>
<organism evidence="9 10">
    <name type="scientific">Helicobacter suis</name>
    <dbReference type="NCBI Taxonomy" id="104628"/>
    <lineage>
        <taxon>Bacteria</taxon>
        <taxon>Pseudomonadati</taxon>
        <taxon>Campylobacterota</taxon>
        <taxon>Epsilonproteobacteria</taxon>
        <taxon>Campylobacterales</taxon>
        <taxon>Helicobacteraceae</taxon>
        <taxon>Helicobacter</taxon>
    </lineage>
</organism>
<dbReference type="InterPro" id="IPR004421">
    <property type="entry name" value="Carbamoyltransferase_HypF"/>
</dbReference>
<dbReference type="InterPro" id="IPR006070">
    <property type="entry name" value="Sua5-like_dom"/>
</dbReference>
<dbReference type="GO" id="GO:0016874">
    <property type="term" value="F:ligase activity"/>
    <property type="evidence" value="ECO:0007669"/>
    <property type="project" value="UniProtKB-KW"/>
</dbReference>
<evidence type="ECO:0000256" key="8">
    <source>
        <dbReference type="PROSITE-ProRule" id="PRU00520"/>
    </source>
</evidence>
<comment type="catalytic activity">
    <reaction evidence="7">
        <text>C-terminal L-cysteinyl-[HypE protein] + carbamoyl phosphate + ATP + H2O = C-terminal S-carboxamide-L-cysteinyl-[HypE protein] + AMP + phosphate + diphosphate + H(+)</text>
        <dbReference type="Rhea" id="RHEA:55636"/>
        <dbReference type="Rhea" id="RHEA-COMP:14247"/>
        <dbReference type="Rhea" id="RHEA-COMP:14392"/>
        <dbReference type="ChEBI" id="CHEBI:15377"/>
        <dbReference type="ChEBI" id="CHEBI:15378"/>
        <dbReference type="ChEBI" id="CHEBI:30616"/>
        <dbReference type="ChEBI" id="CHEBI:33019"/>
        <dbReference type="ChEBI" id="CHEBI:43474"/>
        <dbReference type="ChEBI" id="CHEBI:58228"/>
        <dbReference type="ChEBI" id="CHEBI:76913"/>
        <dbReference type="ChEBI" id="CHEBI:139126"/>
        <dbReference type="ChEBI" id="CHEBI:456215"/>
    </reaction>
</comment>
<dbReference type="GeneID" id="56928643"/>
<evidence type="ECO:0000256" key="7">
    <source>
        <dbReference type="ARBA" id="ARBA00048220"/>
    </source>
</evidence>
<evidence type="ECO:0000256" key="3">
    <source>
        <dbReference type="ARBA" id="ARBA00022598"/>
    </source>
</evidence>
<dbReference type="SUPFAM" id="SSF55821">
    <property type="entry name" value="YrdC/RibB"/>
    <property type="match status" value="1"/>
</dbReference>
<dbReference type="Pfam" id="PF07503">
    <property type="entry name" value="zf-HYPF"/>
    <property type="match status" value="2"/>
</dbReference>
<evidence type="ECO:0000313" key="9">
    <source>
        <dbReference type="EMBL" id="BCD70331.1"/>
    </source>
</evidence>
<name>A0A6J4CY80_9HELI</name>
<dbReference type="Pfam" id="PF22521">
    <property type="entry name" value="HypF_C_2"/>
    <property type="match status" value="1"/>
</dbReference>
<accession>A0A6J4CY80</accession>
<dbReference type="Pfam" id="PF00708">
    <property type="entry name" value="Acylphosphatase"/>
    <property type="match status" value="1"/>
</dbReference>
<dbReference type="InterPro" id="IPR001792">
    <property type="entry name" value="Acylphosphatase-like_dom"/>
</dbReference>
<evidence type="ECO:0000256" key="2">
    <source>
        <dbReference type="ARBA" id="ARBA00008097"/>
    </source>
</evidence>
<proteinExistence type="inferred from homology"/>
<keyword evidence="3" id="KW-0436">Ligase</keyword>
<dbReference type="EC" id="3.6.1.7" evidence="8"/>
<sequence>MHVRIIISGRVQGVGFRPFVYKLAKELGAHGFVRNIGGRVEVVLEEALLPAFLQALKTQLPHKAYISHLEHHSHPPLKTQDFTIAPSLSPHLSLQDTLPLDLAICEACLKDFNDPSSRFFNYPFVACAHCGPRFSLLYTLPYDRAHTSMQNFPFCQDCTQDYHNPQSRRFFTQSLSCPHCPISLTFYDPKGRHIKNPLEKAIEAILDGEVVGLKGIGGFALVCQAENKRAVQTIRTIKARPFKPLAMMLPSLEKALEVVYLNSLEREALSSVIAPIVLALKKNNHFDHLALNLDSLGVILPYSGLHYLLTRACGSLVFTSANLKGEPIITDLKSLQDKLPLKYILDHNRPIIHGIDDSVVRCVGQQMGIVRLGRGLAPLYLDMKAKSFLVGMGAHHKASLCFAHQDKALIIPDLGSLESVSSIEHYKNTLDFYTKLYGQPESIGIDKHPRYISSQIGQEMAFNKAKLMPIQHHRAHFHALLGEWELEHSLKEGMELLGFIADGFGLGENQELWGCEVFKACFKGSWQIERILSLKSFLIPQSEQLIKDSKVLGYALAYQYHLTDLLEYLKIPHALTLQNMLDKQIQVCSTTSLGRLFDVIAAFCGVGAFNTYEGQVAMQLESLARSVSSNAHYSFKIHDQKILYASMLEEMQAEILQKKYALVARKFHNTLAHITFNLAQSYNLPILFGGGVFLNRLLCECITDLFKNHPFFLPKLLPCSDAGLAFGQVHFLANLKF</sequence>
<dbReference type="InterPro" id="IPR051060">
    <property type="entry name" value="Carbamoyltrans_HypF-like"/>
</dbReference>
<gene>
    <name evidence="9" type="primary">hypF</name>
    <name evidence="9" type="ORF">SNTW_09760</name>
</gene>
<dbReference type="PROSITE" id="PS51163">
    <property type="entry name" value="YRDC"/>
    <property type="match status" value="1"/>
</dbReference>
<comment type="similarity">
    <text evidence="2">Belongs to the carbamoyltransferase HypF family.</text>
</comment>
<dbReference type="RefSeq" id="WP_073115623.1">
    <property type="nucleotide sequence ID" value="NZ_AP019774.1"/>
</dbReference>
<dbReference type="GO" id="GO:0016743">
    <property type="term" value="F:carboxyl- or carbamoyltransferase activity"/>
    <property type="evidence" value="ECO:0007669"/>
    <property type="project" value="InterPro"/>
</dbReference>
<dbReference type="InterPro" id="IPR055128">
    <property type="entry name" value="HypF_C_2"/>
</dbReference>
<dbReference type="PANTHER" id="PTHR42959:SF1">
    <property type="entry name" value="CARBAMOYLTRANSFERASE HYPF"/>
    <property type="match status" value="1"/>
</dbReference>
<dbReference type="PANTHER" id="PTHR42959">
    <property type="entry name" value="CARBAMOYLTRANSFERASE"/>
    <property type="match status" value="1"/>
</dbReference>
<comment type="pathway">
    <text evidence="1">Protein modification; [NiFe] hydrogenase maturation.</text>
</comment>
<dbReference type="InterPro" id="IPR011125">
    <property type="entry name" value="Znf_HypF"/>
</dbReference>
<dbReference type="UniPathway" id="UPA00335"/>
<dbReference type="OrthoDB" id="9808093at2"/>
<dbReference type="SUPFAM" id="SSF54975">
    <property type="entry name" value="Acylphosphatase/BLUF domain-like"/>
    <property type="match status" value="1"/>
</dbReference>
<evidence type="ECO:0000256" key="4">
    <source>
        <dbReference type="ARBA" id="ARBA00022723"/>
    </source>
</evidence>
<dbReference type="InterPro" id="IPR041440">
    <property type="entry name" value="HypF_C"/>
</dbReference>
<keyword evidence="5" id="KW-0863">Zinc-finger</keyword>
<dbReference type="Gene3D" id="3.30.420.360">
    <property type="match status" value="1"/>
</dbReference>
<dbReference type="InterPro" id="IPR017968">
    <property type="entry name" value="Acylphosphatase_CS"/>
</dbReference>
<dbReference type="Gene3D" id="3.30.110.120">
    <property type="match status" value="1"/>
</dbReference>